<keyword evidence="3" id="KW-1185">Reference proteome</keyword>
<name>A0A5E4D0C2_MARMO</name>
<accession>A0A5E4D0C2</accession>
<reference evidence="2" key="1">
    <citation type="submission" date="2019-04" db="EMBL/GenBank/DDBJ databases">
        <authorList>
            <person name="Alioto T."/>
            <person name="Alioto T."/>
        </authorList>
    </citation>
    <scope>NUCLEOTIDE SEQUENCE [LARGE SCALE GENOMIC DNA]</scope>
</reference>
<proteinExistence type="predicted"/>
<evidence type="ECO:0000256" key="1">
    <source>
        <dbReference type="SAM" id="MobiDB-lite"/>
    </source>
</evidence>
<dbReference type="EMBL" id="CABDUW010002637">
    <property type="protein sequence ID" value="VTJ87568.1"/>
    <property type="molecule type" value="Genomic_DNA"/>
</dbReference>
<sequence length="54" mass="6183">MASSCLHLQRQERARGWARAAVLSDGSRHESREARLHHHAKPNGRCWSRAAKDH</sequence>
<feature type="non-terminal residue" evidence="2">
    <location>
        <position position="54"/>
    </location>
</feature>
<evidence type="ECO:0000313" key="3">
    <source>
        <dbReference type="Proteomes" id="UP000335636"/>
    </source>
</evidence>
<comment type="caution">
    <text evidence="2">The sequence shown here is derived from an EMBL/GenBank/DDBJ whole genome shotgun (WGS) entry which is preliminary data.</text>
</comment>
<organism evidence="2 3">
    <name type="scientific">Marmota monax</name>
    <name type="common">Woodchuck</name>
    <dbReference type="NCBI Taxonomy" id="9995"/>
    <lineage>
        <taxon>Eukaryota</taxon>
        <taxon>Metazoa</taxon>
        <taxon>Chordata</taxon>
        <taxon>Craniata</taxon>
        <taxon>Vertebrata</taxon>
        <taxon>Euteleostomi</taxon>
        <taxon>Mammalia</taxon>
        <taxon>Eutheria</taxon>
        <taxon>Euarchontoglires</taxon>
        <taxon>Glires</taxon>
        <taxon>Rodentia</taxon>
        <taxon>Sciuromorpha</taxon>
        <taxon>Sciuridae</taxon>
        <taxon>Xerinae</taxon>
        <taxon>Marmotini</taxon>
        <taxon>Marmota</taxon>
    </lineage>
</organism>
<evidence type="ECO:0000313" key="2">
    <source>
        <dbReference type="EMBL" id="VTJ87568.1"/>
    </source>
</evidence>
<gene>
    <name evidence="2" type="ORF">MONAX_5E046260</name>
</gene>
<feature type="region of interest" description="Disordered" evidence="1">
    <location>
        <begin position="28"/>
        <end position="54"/>
    </location>
</feature>
<dbReference type="Proteomes" id="UP000335636">
    <property type="component" value="Unassembled WGS sequence"/>
</dbReference>
<dbReference type="AlphaFoldDB" id="A0A5E4D0C2"/>
<protein>
    <submittedName>
        <fullName evidence="2">Uncharacterized protein</fullName>
    </submittedName>
</protein>